<accession>A0AAV7XMF0</accession>
<dbReference type="GO" id="GO:0097037">
    <property type="term" value="P:heme export"/>
    <property type="evidence" value="ECO:0007669"/>
    <property type="project" value="TreeGrafter"/>
</dbReference>
<evidence type="ECO:0008006" key="8">
    <source>
        <dbReference type="Google" id="ProtNLM"/>
    </source>
</evidence>
<evidence type="ECO:0000256" key="4">
    <source>
        <dbReference type="ARBA" id="ARBA00023136"/>
    </source>
</evidence>
<dbReference type="GO" id="GO:0016020">
    <property type="term" value="C:membrane"/>
    <property type="evidence" value="ECO:0007669"/>
    <property type="project" value="UniProtKB-SubCell"/>
</dbReference>
<sequence length="513" mass="54873">MALKHACVPMGACKQQAADDRRHHGQGREDAVRVYRRRWLLLALFVSVIALNALPWLQYCVIEDVAVRYYGVSGTMVEWTSLVFNVTALLLAFPAAWMLDQHGLRRCVLVGAVGTAAGMWLKVAGCWQSGYWTTLLGQAVVSASTNFVIGAPARFAAVWFPAHEVSTAVGTAIFGQMGGISLGCALAPLTARIDWSDADIFWGFLRLNLSLAVTGTVLMLAVVCLFQDEPPLPPSPAQASAKISSANKKALSAQSLASTQTQASDQPLAPSSASDFLASMRRICRSVQFVLLLASYTLSVSVFIAVNTLLNRFVLNFFPERSADAGLLATLMTLTGMVGIVAVSVAMDRTKKFKELSVFVYAGSLATCVMYTLVLSRGSIDMVYWAAAAMGAFMSAFFVAGLEMAAELTYPEPEGNPTSLLNWVFQSFALVTTLAYEHLFSDLGADAANYFLCGLLALGLVCTLAIPKKYNRLEAERAEQAIADAKALAGKQAKTPAVTVAVIPVPPSPAPAV</sequence>
<gene>
    <name evidence="6" type="ORF">ONE63_009823</name>
</gene>
<dbReference type="GO" id="GO:0015232">
    <property type="term" value="F:heme transmembrane transporter activity"/>
    <property type="evidence" value="ECO:0007669"/>
    <property type="project" value="TreeGrafter"/>
</dbReference>
<feature type="transmembrane region" description="Helical" evidence="5">
    <location>
        <begin position="39"/>
        <end position="59"/>
    </location>
</feature>
<protein>
    <recommendedName>
        <fullName evidence="8">Feline leukemia virus subgroup C receptor-related protein 2-like</fullName>
    </recommendedName>
</protein>
<reference evidence="6" key="1">
    <citation type="submission" date="2022-12" db="EMBL/GenBank/DDBJ databases">
        <title>Chromosome-level genome assembly of the bean flower thrips Megalurothrips usitatus.</title>
        <authorList>
            <person name="Ma L."/>
            <person name="Liu Q."/>
            <person name="Li H."/>
            <person name="Cai W."/>
        </authorList>
    </citation>
    <scope>NUCLEOTIDE SEQUENCE</scope>
    <source>
        <strain evidence="6">Cailab_2022a</strain>
    </source>
</reference>
<dbReference type="SUPFAM" id="SSF103473">
    <property type="entry name" value="MFS general substrate transporter"/>
    <property type="match status" value="1"/>
</dbReference>
<feature type="transmembrane region" description="Helical" evidence="5">
    <location>
        <begin position="131"/>
        <end position="153"/>
    </location>
</feature>
<feature type="transmembrane region" description="Helical" evidence="5">
    <location>
        <begin position="79"/>
        <end position="99"/>
    </location>
</feature>
<dbReference type="PANTHER" id="PTHR10924">
    <property type="entry name" value="MAJOR FACILITATOR SUPERFAMILY PROTEIN-RELATED"/>
    <property type="match status" value="1"/>
</dbReference>
<dbReference type="InterPro" id="IPR049680">
    <property type="entry name" value="FLVCR1-2_SLC49-like"/>
</dbReference>
<dbReference type="EMBL" id="JAPTSV010000008">
    <property type="protein sequence ID" value="KAJ1524971.1"/>
    <property type="molecule type" value="Genomic_DNA"/>
</dbReference>
<feature type="transmembrane region" description="Helical" evidence="5">
    <location>
        <begin position="358"/>
        <end position="376"/>
    </location>
</feature>
<evidence type="ECO:0000256" key="2">
    <source>
        <dbReference type="ARBA" id="ARBA00022692"/>
    </source>
</evidence>
<name>A0AAV7XMF0_9NEOP</name>
<dbReference type="Gene3D" id="1.20.1250.20">
    <property type="entry name" value="MFS general substrate transporter like domains"/>
    <property type="match status" value="1"/>
</dbReference>
<dbReference type="InterPro" id="IPR036259">
    <property type="entry name" value="MFS_trans_sf"/>
</dbReference>
<dbReference type="GO" id="GO:0020037">
    <property type="term" value="F:heme binding"/>
    <property type="evidence" value="ECO:0007669"/>
    <property type="project" value="TreeGrafter"/>
</dbReference>
<evidence type="ECO:0000256" key="5">
    <source>
        <dbReference type="SAM" id="Phobius"/>
    </source>
</evidence>
<comment type="subcellular location">
    <subcellularLocation>
        <location evidence="1">Membrane</location>
        <topology evidence="1">Multi-pass membrane protein</topology>
    </subcellularLocation>
</comment>
<feature type="transmembrane region" description="Helical" evidence="5">
    <location>
        <begin position="200"/>
        <end position="226"/>
    </location>
</feature>
<feature type="transmembrane region" description="Helical" evidence="5">
    <location>
        <begin position="418"/>
        <end position="436"/>
    </location>
</feature>
<feature type="transmembrane region" description="Helical" evidence="5">
    <location>
        <begin position="289"/>
        <end position="310"/>
    </location>
</feature>
<keyword evidence="3 5" id="KW-1133">Transmembrane helix</keyword>
<feature type="transmembrane region" description="Helical" evidence="5">
    <location>
        <begin position="106"/>
        <end position="125"/>
    </location>
</feature>
<keyword evidence="4 5" id="KW-0472">Membrane</keyword>
<keyword evidence="2 5" id="KW-0812">Transmembrane</keyword>
<evidence type="ECO:0000313" key="7">
    <source>
        <dbReference type="Proteomes" id="UP001075354"/>
    </source>
</evidence>
<dbReference type="Proteomes" id="UP001075354">
    <property type="component" value="Chromosome 8"/>
</dbReference>
<evidence type="ECO:0000256" key="1">
    <source>
        <dbReference type="ARBA" id="ARBA00004141"/>
    </source>
</evidence>
<feature type="transmembrane region" description="Helical" evidence="5">
    <location>
        <begin position="448"/>
        <end position="467"/>
    </location>
</feature>
<keyword evidence="7" id="KW-1185">Reference proteome</keyword>
<dbReference type="InterPro" id="IPR011701">
    <property type="entry name" value="MFS"/>
</dbReference>
<feature type="transmembrane region" description="Helical" evidence="5">
    <location>
        <begin position="325"/>
        <end position="346"/>
    </location>
</feature>
<comment type="caution">
    <text evidence="6">The sequence shown here is derived from an EMBL/GenBank/DDBJ whole genome shotgun (WGS) entry which is preliminary data.</text>
</comment>
<feature type="transmembrane region" description="Helical" evidence="5">
    <location>
        <begin position="382"/>
        <end position="406"/>
    </location>
</feature>
<evidence type="ECO:0000313" key="6">
    <source>
        <dbReference type="EMBL" id="KAJ1524971.1"/>
    </source>
</evidence>
<organism evidence="6 7">
    <name type="scientific">Megalurothrips usitatus</name>
    <name type="common">bean blossom thrips</name>
    <dbReference type="NCBI Taxonomy" id="439358"/>
    <lineage>
        <taxon>Eukaryota</taxon>
        <taxon>Metazoa</taxon>
        <taxon>Ecdysozoa</taxon>
        <taxon>Arthropoda</taxon>
        <taxon>Hexapoda</taxon>
        <taxon>Insecta</taxon>
        <taxon>Pterygota</taxon>
        <taxon>Neoptera</taxon>
        <taxon>Paraneoptera</taxon>
        <taxon>Thysanoptera</taxon>
        <taxon>Terebrantia</taxon>
        <taxon>Thripoidea</taxon>
        <taxon>Thripidae</taxon>
        <taxon>Megalurothrips</taxon>
    </lineage>
</organism>
<dbReference type="AlphaFoldDB" id="A0AAV7XMF0"/>
<evidence type="ECO:0000256" key="3">
    <source>
        <dbReference type="ARBA" id="ARBA00022989"/>
    </source>
</evidence>
<dbReference type="Pfam" id="PF07690">
    <property type="entry name" value="MFS_1"/>
    <property type="match status" value="1"/>
</dbReference>
<proteinExistence type="predicted"/>
<dbReference type="PANTHER" id="PTHR10924:SF4">
    <property type="entry name" value="GH15861P"/>
    <property type="match status" value="1"/>
</dbReference>
<feature type="transmembrane region" description="Helical" evidence="5">
    <location>
        <begin position="165"/>
        <end position="188"/>
    </location>
</feature>